<dbReference type="Proteomes" id="UP000275846">
    <property type="component" value="Unassembled WGS sequence"/>
</dbReference>
<reference evidence="6" key="1">
    <citation type="submission" date="2016-06" db="UniProtKB">
        <authorList>
            <consortium name="WormBaseParasite"/>
        </authorList>
    </citation>
    <scope>IDENTIFICATION</scope>
</reference>
<dbReference type="PROSITE" id="PS50897">
    <property type="entry name" value="CTLH"/>
    <property type="match status" value="1"/>
</dbReference>
<dbReference type="InterPro" id="IPR006595">
    <property type="entry name" value="CTLH_C"/>
</dbReference>
<keyword evidence="2" id="KW-0812">Transmembrane</keyword>
<evidence type="ECO:0000313" key="6">
    <source>
        <dbReference type="WBParaSite" id="SSLN_0001061201-mRNA-1"/>
    </source>
</evidence>
<dbReference type="AlphaFoldDB" id="A0A183T166"/>
<evidence type="ECO:0000256" key="2">
    <source>
        <dbReference type="SAM" id="Phobius"/>
    </source>
</evidence>
<reference evidence="4 5" key="2">
    <citation type="submission" date="2018-11" db="EMBL/GenBank/DDBJ databases">
        <authorList>
            <consortium name="Pathogen Informatics"/>
        </authorList>
    </citation>
    <scope>NUCLEOTIDE SEQUENCE [LARGE SCALE GENOMIC DNA]</scope>
    <source>
        <strain evidence="4 5">NST_G2</strain>
    </source>
</reference>
<name>A0A183T166_SCHSO</name>
<feature type="region of interest" description="Disordered" evidence="1">
    <location>
        <begin position="325"/>
        <end position="368"/>
    </location>
</feature>
<dbReference type="OrthoDB" id="25503at2759"/>
<evidence type="ECO:0000313" key="4">
    <source>
        <dbReference type="EMBL" id="VDL96599.1"/>
    </source>
</evidence>
<sequence>MHFLLALLNLEGYAQLPPGRVPQYRPRFFFLLLLVCLLFLFFSFLLLLLLLLLLFLPLHQWPTLALGALMMSRTAMDSLLADPSFKCVITVDARCCGVYIADSCSRYPYSAAPIALDTMTTAVFPCVQMVSPTTQLTGNFGQQDFYFAIGQHIAQERSSAVCQAVDNKLTSELANSKMRRPPSEPVSCLMRMWAQLLGTSSTCTTYTTWPPKHKHKDFTQQGVERLTSRMREIARGHVTKEPSQPDSQTTSQPLYTTHIGLTAREWMRGDGVSGRGWRDLGEVGISGWGGRRRGVLGSLVFDYLLRHGFSDTAIALAPIIETSSAAQQTNSDIEGEQLESRKKISESVDSAGGVSNAESSDHTAGEEWPESFEAVKRRLNLIRLIEAGHFLEAITELSANYVNLVHQAPAIVFMLRCRHFIEMTTRKPFCPRRRVRCYALVRLVDLVGFPADFWTIAAFRCNANMPSSESSTSAEKPLPKACLHKVPQKRTQPSSSPESSPEILLPLASRRCEAPAPVRMKLDNEDEFFSGTAYSGDFRTPFGDSQEQLEDGVCVCDAAEESVMAAETLHANINGFSTKKREVSKRSFSHAVATESDITAAAGEVFMNGDVCNGTAVPPALPLSNGVRSEPPPKLTNLSISMSNGSAMFGSQATSSVPQGSRDSQLQQHQMEITSESTIIKQEEPAQTNLRELLEYGRALRNLAQNLRAGGLISFSQLSLMETIYLRAHLQTELDFKGDLVRFFNQAYEDCY</sequence>
<feature type="domain" description="CTLH" evidence="3">
    <location>
        <begin position="374"/>
        <end position="431"/>
    </location>
</feature>
<gene>
    <name evidence="4" type="ORF">SSLN_LOCUS10214</name>
</gene>
<keyword evidence="2" id="KW-0472">Membrane</keyword>
<dbReference type="WBParaSite" id="SSLN_0001061201-mRNA-1">
    <property type="protein sequence ID" value="SSLN_0001061201-mRNA-1"/>
    <property type="gene ID" value="SSLN_0001061201"/>
</dbReference>
<keyword evidence="2" id="KW-1133">Transmembrane helix</keyword>
<keyword evidence="5" id="KW-1185">Reference proteome</keyword>
<protein>
    <submittedName>
        <fullName evidence="6">CTLH domain-containing protein</fullName>
    </submittedName>
</protein>
<feature type="transmembrane region" description="Helical" evidence="2">
    <location>
        <begin position="30"/>
        <end position="56"/>
    </location>
</feature>
<dbReference type="STRING" id="70667.A0A183T166"/>
<proteinExistence type="predicted"/>
<evidence type="ECO:0000313" key="5">
    <source>
        <dbReference type="Proteomes" id="UP000275846"/>
    </source>
</evidence>
<evidence type="ECO:0000256" key="1">
    <source>
        <dbReference type="SAM" id="MobiDB-lite"/>
    </source>
</evidence>
<accession>A0A183T166</accession>
<evidence type="ECO:0000259" key="3">
    <source>
        <dbReference type="PROSITE" id="PS50897"/>
    </source>
</evidence>
<organism evidence="6">
    <name type="scientific">Schistocephalus solidus</name>
    <name type="common">Tapeworm</name>
    <dbReference type="NCBI Taxonomy" id="70667"/>
    <lineage>
        <taxon>Eukaryota</taxon>
        <taxon>Metazoa</taxon>
        <taxon>Spiralia</taxon>
        <taxon>Lophotrochozoa</taxon>
        <taxon>Platyhelminthes</taxon>
        <taxon>Cestoda</taxon>
        <taxon>Eucestoda</taxon>
        <taxon>Diphyllobothriidea</taxon>
        <taxon>Diphyllobothriidae</taxon>
        <taxon>Schistocephalus</taxon>
    </lineage>
</organism>
<dbReference type="SMART" id="SM00668">
    <property type="entry name" value="CTLH"/>
    <property type="match status" value="1"/>
</dbReference>
<dbReference type="EMBL" id="UYSU01035728">
    <property type="protein sequence ID" value="VDL96599.1"/>
    <property type="molecule type" value="Genomic_DNA"/>
</dbReference>